<sequence>MTKNGWLSLLMVGICIILSLFLSTKSAGIFFLLFPILSLSGIIFAIFSKKWSNIILGVLLNGAAGVFFTLLAFAVGLGET</sequence>
<comment type="caution">
    <text evidence="2">The sequence shown here is derived from an EMBL/GenBank/DDBJ whole genome shotgun (WGS) entry which is preliminary data.</text>
</comment>
<proteinExistence type="predicted"/>
<dbReference type="Proteomes" id="UP000216961">
    <property type="component" value="Unassembled WGS sequence"/>
</dbReference>
<evidence type="ECO:0000313" key="3">
    <source>
        <dbReference type="Proteomes" id="UP000216961"/>
    </source>
</evidence>
<keyword evidence="1" id="KW-0812">Transmembrane</keyword>
<keyword evidence="1" id="KW-0472">Membrane</keyword>
<evidence type="ECO:0000256" key="1">
    <source>
        <dbReference type="SAM" id="Phobius"/>
    </source>
</evidence>
<organism evidence="2 3">
    <name type="scientific">Niallia circulans</name>
    <name type="common">Bacillus circulans</name>
    <dbReference type="NCBI Taxonomy" id="1397"/>
    <lineage>
        <taxon>Bacteria</taxon>
        <taxon>Bacillati</taxon>
        <taxon>Bacillota</taxon>
        <taxon>Bacilli</taxon>
        <taxon>Bacillales</taxon>
        <taxon>Bacillaceae</taxon>
        <taxon>Niallia</taxon>
    </lineage>
</organism>
<feature type="transmembrane region" description="Helical" evidence="1">
    <location>
        <begin position="29"/>
        <end position="48"/>
    </location>
</feature>
<protein>
    <submittedName>
        <fullName evidence="2">Uncharacterized protein</fullName>
    </submittedName>
</protein>
<reference evidence="2 3" key="1">
    <citation type="submission" date="2017-07" db="EMBL/GenBank/DDBJ databases">
        <title>Isolation and whole genome analysis of endospore-forming bacteria from heroin.</title>
        <authorList>
            <person name="Kalinowski J."/>
            <person name="Ahrens B."/>
            <person name="Al-Dilaimi A."/>
            <person name="Winkler A."/>
            <person name="Wibberg D."/>
            <person name="Schleenbecker U."/>
            <person name="Ruckert C."/>
            <person name="Wolfel R."/>
            <person name="Grass G."/>
        </authorList>
    </citation>
    <scope>NUCLEOTIDE SEQUENCE [LARGE SCALE GENOMIC DNA]</scope>
    <source>
        <strain evidence="2 3">7521-2</strain>
    </source>
</reference>
<feature type="transmembrane region" description="Helical" evidence="1">
    <location>
        <begin position="54"/>
        <end position="77"/>
    </location>
</feature>
<gene>
    <name evidence="2" type="ORF">CHH57_00780</name>
</gene>
<dbReference type="RefSeq" id="WP_095328422.1">
    <property type="nucleotide sequence ID" value="NZ_NPBQ01000004.1"/>
</dbReference>
<feature type="transmembrane region" description="Helical" evidence="1">
    <location>
        <begin position="6"/>
        <end position="22"/>
    </location>
</feature>
<keyword evidence="1" id="KW-1133">Transmembrane helix</keyword>
<dbReference type="EMBL" id="NPBQ01000004">
    <property type="protein sequence ID" value="PAD85239.1"/>
    <property type="molecule type" value="Genomic_DNA"/>
</dbReference>
<name>A0AA91Z369_NIACI</name>
<evidence type="ECO:0000313" key="2">
    <source>
        <dbReference type="EMBL" id="PAD85239.1"/>
    </source>
</evidence>
<dbReference type="AlphaFoldDB" id="A0AA91Z369"/>
<accession>A0AA91Z369</accession>